<evidence type="ECO:0000259" key="8">
    <source>
        <dbReference type="Pfam" id="PF03895"/>
    </source>
</evidence>
<dbReference type="EMBL" id="JANLCJ010000190">
    <property type="protein sequence ID" value="MCS5736804.1"/>
    <property type="molecule type" value="Genomic_DNA"/>
</dbReference>
<dbReference type="Gene3D" id="3.30.1300.30">
    <property type="entry name" value="GSPII I/J protein-like"/>
    <property type="match status" value="1"/>
</dbReference>
<sequence>MANIPQVTDSQTFSVGAGAGTYDGQQALAVGFSARINEHVITKAAVSAGTFGGASVGVGVSYGW</sequence>
<name>A0ABT2HA44_9MICO</name>
<protein>
    <submittedName>
        <fullName evidence="9">YadA C-terminal domain-containing protein</fullName>
    </submittedName>
</protein>
<keyword evidence="5" id="KW-0732">Signal</keyword>
<accession>A0ABT2HA44</accession>
<keyword evidence="4" id="KW-0812">Transmembrane</keyword>
<evidence type="ECO:0000256" key="5">
    <source>
        <dbReference type="ARBA" id="ARBA00022729"/>
    </source>
</evidence>
<evidence type="ECO:0000313" key="10">
    <source>
        <dbReference type="Proteomes" id="UP001165586"/>
    </source>
</evidence>
<organism evidence="9 10">
    <name type="scientific">Herbiconiux daphne</name>
    <dbReference type="NCBI Taxonomy" id="2970914"/>
    <lineage>
        <taxon>Bacteria</taxon>
        <taxon>Bacillati</taxon>
        <taxon>Actinomycetota</taxon>
        <taxon>Actinomycetes</taxon>
        <taxon>Micrococcales</taxon>
        <taxon>Microbacteriaceae</taxon>
        <taxon>Herbiconiux</taxon>
    </lineage>
</organism>
<evidence type="ECO:0000313" key="9">
    <source>
        <dbReference type="EMBL" id="MCS5736804.1"/>
    </source>
</evidence>
<proteinExistence type="predicted"/>
<keyword evidence="10" id="KW-1185">Reference proteome</keyword>
<dbReference type="InterPro" id="IPR045584">
    <property type="entry name" value="Pilin-like"/>
</dbReference>
<comment type="caution">
    <text evidence="9">The sequence shown here is derived from an EMBL/GenBank/DDBJ whole genome shotgun (WGS) entry which is preliminary data.</text>
</comment>
<dbReference type="SUPFAM" id="SSF54523">
    <property type="entry name" value="Pili subunits"/>
    <property type="match status" value="1"/>
</dbReference>
<dbReference type="Proteomes" id="UP001165586">
    <property type="component" value="Unassembled WGS sequence"/>
</dbReference>
<keyword evidence="3" id="KW-1134">Transmembrane beta strand</keyword>
<evidence type="ECO:0000256" key="4">
    <source>
        <dbReference type="ARBA" id="ARBA00022692"/>
    </source>
</evidence>
<evidence type="ECO:0000256" key="7">
    <source>
        <dbReference type="ARBA" id="ARBA00023237"/>
    </source>
</evidence>
<dbReference type="Pfam" id="PF03895">
    <property type="entry name" value="YadA_anchor"/>
    <property type="match status" value="1"/>
</dbReference>
<evidence type="ECO:0000256" key="2">
    <source>
        <dbReference type="ARBA" id="ARBA00004442"/>
    </source>
</evidence>
<keyword evidence="7" id="KW-0998">Cell outer membrane</keyword>
<reference evidence="9" key="1">
    <citation type="submission" date="2022-08" db="EMBL/GenBank/DDBJ databases">
        <authorList>
            <person name="Deng Y."/>
            <person name="Han X.-F."/>
            <person name="Zhang Y.-Q."/>
        </authorList>
    </citation>
    <scope>NUCLEOTIDE SEQUENCE</scope>
    <source>
        <strain evidence="9">CPCC 203386</strain>
    </source>
</reference>
<dbReference type="InterPro" id="IPR005594">
    <property type="entry name" value="YadA_C"/>
</dbReference>
<evidence type="ECO:0000256" key="3">
    <source>
        <dbReference type="ARBA" id="ARBA00022452"/>
    </source>
</evidence>
<evidence type="ECO:0000256" key="6">
    <source>
        <dbReference type="ARBA" id="ARBA00023136"/>
    </source>
</evidence>
<feature type="domain" description="Trimeric autotransporter adhesin YadA-like C-terminal membrane anchor" evidence="8">
    <location>
        <begin position="5"/>
        <end position="64"/>
    </location>
</feature>
<keyword evidence="6" id="KW-0472">Membrane</keyword>
<evidence type="ECO:0000256" key="1">
    <source>
        <dbReference type="ARBA" id="ARBA00004241"/>
    </source>
</evidence>
<comment type="subcellular location">
    <subcellularLocation>
        <location evidence="2">Cell outer membrane</location>
    </subcellularLocation>
    <subcellularLocation>
        <location evidence="1">Cell surface</location>
    </subcellularLocation>
</comment>
<gene>
    <name evidence="9" type="ORF">N1032_24020</name>
</gene>